<dbReference type="RefSeq" id="WP_210225601.1">
    <property type="nucleotide sequence ID" value="NZ_CP072800.1"/>
</dbReference>
<name>A0ABX7X4F8_9GAMM</name>
<sequence>MRTSLKLFQQECVANATQSLGYCLQQLEQVKHTANYANSRRLIIENGGVLLFEAPTGTGKTLMAGETVNRLSANHKILWFWFAPFSGVVAQTSSVIRTEFLNLRLKALANERFIENLRSGDTFVGTWGSVAVSNKESRKSRTTTETQLGLDELLQAARADGYFIGCVIDEAHHGFKSQTQAFAFYNDHLKPDATILCTATPKDRDIETFKKLAGIGYIHKVSVSRATAIDQGLIKQGVRVAVFTVKHVDENLVDFRKTALHYGVLQHQALKQQLQTYGAGFVPLLLVQVNGDDEIEEVKHWLREYGMRDAAIRVHTANEPDPDLVAIAHDDETEALIFKLAIATGFDAPRASTLVSLRNARDKDFGIQIVGRLMRVERRLQGQKDVPDDVRYGYVFLANKDEQTGLSIAAQEINTIKDQLSDLTRNTRVVVVQVGEQEPAAQTPDAGGQLHLLGDTHQPEKRPPVRDENKLILTTGEQGSLWDTQETPSTTTPTPNEKTDKQAPVNASGLYHYALRNDLAFPQHFLKVMVSLDNASIVNDIVNTFSFGEDVLTSAFKDSVQIIKEMKEVFSGVVDAPEKINASLAQNAIAAKAQHSLLKANDGYIDIRELQFALERRLKRVLEDKGWTKFTSPEDIRSAMNNILALTPQALKQACRNALLKHMENEATAPLPAIFNSYEPLDASRLNIYGRMPADLNTWEREFAEELDRDVDNIVLWWHRNPVRQPHSVHLPLEGQPLFYPDFIVGIQGRKRSTDNILLIEIKGQYNDHQFNAQTKSQAHHLAYGNVMMLYREAADTWRIVDYDSKREKNILGQVLDFEMMERY</sequence>
<dbReference type="InterPro" id="IPR014001">
    <property type="entry name" value="Helicase_ATP-bd"/>
</dbReference>
<feature type="compositionally biased region" description="Polar residues" evidence="1">
    <location>
        <begin position="476"/>
        <end position="486"/>
    </location>
</feature>
<keyword evidence="3" id="KW-0378">Hydrolase</keyword>
<feature type="domain" description="Helicase ATP-binding" evidence="2">
    <location>
        <begin position="41"/>
        <end position="219"/>
    </location>
</feature>
<dbReference type="PANTHER" id="PTHR47396">
    <property type="entry name" value="TYPE I RESTRICTION ENZYME ECOKI R PROTEIN"/>
    <property type="match status" value="1"/>
</dbReference>
<keyword evidence="3" id="KW-0547">Nucleotide-binding</keyword>
<dbReference type="PANTHER" id="PTHR47396:SF1">
    <property type="entry name" value="ATP-DEPENDENT HELICASE IRC3-RELATED"/>
    <property type="match status" value="1"/>
</dbReference>
<keyword evidence="3" id="KW-0347">Helicase</keyword>
<dbReference type="GO" id="GO:0004386">
    <property type="term" value="F:helicase activity"/>
    <property type="evidence" value="ECO:0007669"/>
    <property type="project" value="UniProtKB-KW"/>
</dbReference>
<evidence type="ECO:0000256" key="1">
    <source>
        <dbReference type="SAM" id="MobiDB-lite"/>
    </source>
</evidence>
<reference evidence="3 4" key="1">
    <citation type="submission" date="2021-04" db="EMBL/GenBank/DDBJ databases">
        <title>Genomics, taxonomy and metabolism of representatives of sulfur bacteria of the genus Thiothrix: Thiothrix fructosivorans QT, Thiothrix unzii A1T and three new species, Thiothrix subterranea sp. nov., Thiothrix litoralis sp. nov. and 'Candidatus Thiothrix anitrata' sp. nov.</title>
        <authorList>
            <person name="Ravin N.V."/>
            <person name="Smolyakov D."/>
            <person name="Rudenko T.S."/>
            <person name="Mardanov A.V."/>
            <person name="Beletsky A.V."/>
            <person name="Markov N.D."/>
            <person name="Fomenkov A.I."/>
            <person name="Roberts R.J."/>
            <person name="Karnachuk O.V."/>
            <person name="Novikov A."/>
            <person name="Grabovich M.Y."/>
        </authorList>
    </citation>
    <scope>NUCLEOTIDE SEQUENCE [LARGE SCALE GENOMIC DNA]</scope>
    <source>
        <strain evidence="3 4">A52</strain>
    </source>
</reference>
<dbReference type="InterPro" id="IPR027417">
    <property type="entry name" value="P-loop_NTPase"/>
</dbReference>
<dbReference type="InterPro" id="IPR050742">
    <property type="entry name" value="Helicase_Restrict-Modif_Enz"/>
</dbReference>
<evidence type="ECO:0000259" key="2">
    <source>
        <dbReference type="PROSITE" id="PS51192"/>
    </source>
</evidence>
<keyword evidence="3" id="KW-0067">ATP-binding</keyword>
<evidence type="ECO:0000313" key="4">
    <source>
        <dbReference type="Proteomes" id="UP000672027"/>
    </source>
</evidence>
<dbReference type="PROSITE" id="PS51192">
    <property type="entry name" value="HELICASE_ATP_BIND_1"/>
    <property type="match status" value="1"/>
</dbReference>
<dbReference type="SUPFAM" id="SSF52540">
    <property type="entry name" value="P-loop containing nucleoside triphosphate hydrolases"/>
    <property type="match status" value="1"/>
</dbReference>
<gene>
    <name evidence="3" type="ORF">J8380_10475</name>
</gene>
<protein>
    <submittedName>
        <fullName evidence="3">DEAD/DEAH box helicase family protein</fullName>
    </submittedName>
</protein>
<evidence type="ECO:0000313" key="3">
    <source>
        <dbReference type="EMBL" id="QTR48719.1"/>
    </source>
</evidence>
<proteinExistence type="predicted"/>
<dbReference type="EMBL" id="CP072800">
    <property type="protein sequence ID" value="QTR48719.1"/>
    <property type="molecule type" value="Genomic_DNA"/>
</dbReference>
<dbReference type="Proteomes" id="UP000672027">
    <property type="component" value="Chromosome"/>
</dbReference>
<feature type="region of interest" description="Disordered" evidence="1">
    <location>
        <begin position="476"/>
        <end position="503"/>
    </location>
</feature>
<keyword evidence="4" id="KW-1185">Reference proteome</keyword>
<dbReference type="Gene3D" id="3.40.50.300">
    <property type="entry name" value="P-loop containing nucleotide triphosphate hydrolases"/>
    <property type="match status" value="2"/>
</dbReference>
<dbReference type="Pfam" id="PF04851">
    <property type="entry name" value="ResIII"/>
    <property type="match status" value="1"/>
</dbReference>
<organism evidence="3 4">
    <name type="scientific">Candidatus Thiothrix anitrata</name>
    <dbReference type="NCBI Taxonomy" id="2823902"/>
    <lineage>
        <taxon>Bacteria</taxon>
        <taxon>Pseudomonadati</taxon>
        <taxon>Pseudomonadota</taxon>
        <taxon>Gammaproteobacteria</taxon>
        <taxon>Thiotrichales</taxon>
        <taxon>Thiotrichaceae</taxon>
        <taxon>Thiothrix</taxon>
    </lineage>
</organism>
<dbReference type="InterPro" id="IPR006935">
    <property type="entry name" value="Helicase/UvrB_N"/>
</dbReference>
<accession>A0ABX7X4F8</accession>